<evidence type="ECO:0000313" key="6">
    <source>
        <dbReference type="Proteomes" id="UP001501746"/>
    </source>
</evidence>
<dbReference type="GO" id="GO:0003677">
    <property type="term" value="F:DNA binding"/>
    <property type="evidence" value="ECO:0007669"/>
    <property type="project" value="UniProtKB-KW"/>
</dbReference>
<dbReference type="PANTHER" id="PTHR30146:SF153">
    <property type="entry name" value="LACTOSE OPERON REPRESSOR"/>
    <property type="match status" value="1"/>
</dbReference>
<dbReference type="PROSITE" id="PS50932">
    <property type="entry name" value="HTH_LACI_2"/>
    <property type="match status" value="1"/>
</dbReference>
<dbReference type="SUPFAM" id="SSF47413">
    <property type="entry name" value="lambda repressor-like DNA-binding domains"/>
    <property type="match status" value="1"/>
</dbReference>
<feature type="domain" description="HTH lacI-type" evidence="4">
    <location>
        <begin position="11"/>
        <end position="48"/>
    </location>
</feature>
<gene>
    <name evidence="5" type="ORF">GCM10009750_12120</name>
</gene>
<organism evidence="5 6">
    <name type="scientific">Agromyces salentinus</name>
    <dbReference type="NCBI Taxonomy" id="269421"/>
    <lineage>
        <taxon>Bacteria</taxon>
        <taxon>Bacillati</taxon>
        <taxon>Actinomycetota</taxon>
        <taxon>Actinomycetes</taxon>
        <taxon>Micrococcales</taxon>
        <taxon>Microbacteriaceae</taxon>
        <taxon>Agromyces</taxon>
    </lineage>
</organism>
<dbReference type="Gene3D" id="1.10.260.40">
    <property type="entry name" value="lambda repressor-like DNA-binding domains"/>
    <property type="match status" value="1"/>
</dbReference>
<comment type="caution">
    <text evidence="5">The sequence shown here is derived from an EMBL/GenBank/DDBJ whole genome shotgun (WGS) entry which is preliminary data.</text>
</comment>
<keyword evidence="3" id="KW-0804">Transcription</keyword>
<reference evidence="5 6" key="1">
    <citation type="journal article" date="2019" name="Int. J. Syst. Evol. Microbiol.">
        <title>The Global Catalogue of Microorganisms (GCM) 10K type strain sequencing project: providing services to taxonomists for standard genome sequencing and annotation.</title>
        <authorList>
            <consortium name="The Broad Institute Genomics Platform"/>
            <consortium name="The Broad Institute Genome Sequencing Center for Infectious Disease"/>
            <person name="Wu L."/>
            <person name="Ma J."/>
        </authorList>
    </citation>
    <scope>NUCLEOTIDE SEQUENCE [LARGE SCALE GENOMIC DNA]</scope>
    <source>
        <strain evidence="5 6">JCM 14323</strain>
    </source>
</reference>
<dbReference type="PANTHER" id="PTHR30146">
    <property type="entry name" value="LACI-RELATED TRANSCRIPTIONAL REPRESSOR"/>
    <property type="match status" value="1"/>
</dbReference>
<dbReference type="EMBL" id="BAAANK010000003">
    <property type="protein sequence ID" value="GAA1829980.1"/>
    <property type="molecule type" value="Genomic_DNA"/>
</dbReference>
<dbReference type="CDD" id="cd01392">
    <property type="entry name" value="HTH_LacI"/>
    <property type="match status" value="1"/>
</dbReference>
<accession>A0ABN2MKY8</accession>
<dbReference type="RefSeq" id="WP_157429206.1">
    <property type="nucleotide sequence ID" value="NZ_BAAANK010000003.1"/>
</dbReference>
<protein>
    <submittedName>
        <fullName evidence="5">LacI family DNA-binding transcriptional regulator</fullName>
    </submittedName>
</protein>
<evidence type="ECO:0000256" key="1">
    <source>
        <dbReference type="ARBA" id="ARBA00023015"/>
    </source>
</evidence>
<evidence type="ECO:0000259" key="4">
    <source>
        <dbReference type="PROSITE" id="PS50932"/>
    </source>
</evidence>
<dbReference type="InterPro" id="IPR010982">
    <property type="entry name" value="Lambda_DNA-bd_dom_sf"/>
</dbReference>
<evidence type="ECO:0000256" key="2">
    <source>
        <dbReference type="ARBA" id="ARBA00023125"/>
    </source>
</evidence>
<keyword evidence="2 5" id="KW-0238">DNA-binding</keyword>
<dbReference type="InterPro" id="IPR028082">
    <property type="entry name" value="Peripla_BP_I"/>
</dbReference>
<keyword evidence="6" id="KW-1185">Reference proteome</keyword>
<sequence length="343" mass="36127">MSSALPPRARASVRDVAAQTGLSIATISRVMNGDRRVAAATRTLVLDALDGLGAAAPMPRGQDRPAGGPIFVRCPYELSGYFGLIVSAIADELASLNRPMLLDAGESSQSRHPLGRLSMRAEAAGAILVLPPEDSAELERLGRHGFPFVIVDPRTNAPDGAVVVSAAHHQGARALTTHLVGLGHRRIGVLAGPTEWLVSRERLTGHTAALADVSVLQDPSLVASVEPTIEEGHLAARRILAREAPPTALVCFNDKLAVGAMRAAHEAGLEVPTDVSVVGFDDSDLSRATSPELTTVRQPLAEMGRVAVTRLLRLVDRQPIDALHVELGTTLVIRGSSAPVHSR</sequence>
<dbReference type="Pfam" id="PF13377">
    <property type="entry name" value="Peripla_BP_3"/>
    <property type="match status" value="1"/>
</dbReference>
<dbReference type="Pfam" id="PF00356">
    <property type="entry name" value="LacI"/>
    <property type="match status" value="1"/>
</dbReference>
<dbReference type="SUPFAM" id="SSF53822">
    <property type="entry name" value="Periplasmic binding protein-like I"/>
    <property type="match status" value="1"/>
</dbReference>
<keyword evidence="1" id="KW-0805">Transcription regulation</keyword>
<dbReference type="SMART" id="SM00354">
    <property type="entry name" value="HTH_LACI"/>
    <property type="match status" value="1"/>
</dbReference>
<proteinExistence type="predicted"/>
<dbReference type="Proteomes" id="UP001501746">
    <property type="component" value="Unassembled WGS sequence"/>
</dbReference>
<evidence type="ECO:0000313" key="5">
    <source>
        <dbReference type="EMBL" id="GAA1829980.1"/>
    </source>
</evidence>
<name>A0ABN2MKY8_9MICO</name>
<dbReference type="InterPro" id="IPR000843">
    <property type="entry name" value="HTH_LacI"/>
</dbReference>
<evidence type="ECO:0000256" key="3">
    <source>
        <dbReference type="ARBA" id="ARBA00023163"/>
    </source>
</evidence>
<dbReference type="Gene3D" id="3.40.50.2300">
    <property type="match status" value="2"/>
</dbReference>
<dbReference type="InterPro" id="IPR046335">
    <property type="entry name" value="LacI/GalR-like_sensor"/>
</dbReference>